<evidence type="ECO:0000313" key="6">
    <source>
        <dbReference type="EMBL" id="CAF3850341.1"/>
    </source>
</evidence>
<dbReference type="EMBL" id="CAJOBH010001421">
    <property type="protein sequence ID" value="CAF3853882.1"/>
    <property type="molecule type" value="Genomic_DNA"/>
</dbReference>
<dbReference type="PANTHER" id="PTHR14343:SF5">
    <property type="entry name" value="DUF4537 DOMAIN-CONTAINING PROTEIN"/>
    <property type="match status" value="1"/>
</dbReference>
<dbReference type="CDD" id="cd20379">
    <property type="entry name" value="Tudor_dTUD-like"/>
    <property type="match status" value="1"/>
</dbReference>
<dbReference type="EMBL" id="CAJOBJ010000904">
    <property type="protein sequence ID" value="CAF3850341.1"/>
    <property type="molecule type" value="Genomic_DNA"/>
</dbReference>
<organism evidence="5 8">
    <name type="scientific">Rotaria magnacalcarata</name>
    <dbReference type="NCBI Taxonomy" id="392030"/>
    <lineage>
        <taxon>Eukaryota</taxon>
        <taxon>Metazoa</taxon>
        <taxon>Spiralia</taxon>
        <taxon>Gnathifera</taxon>
        <taxon>Rotifera</taxon>
        <taxon>Eurotatoria</taxon>
        <taxon>Bdelloidea</taxon>
        <taxon>Philodinida</taxon>
        <taxon>Philodinidae</taxon>
        <taxon>Rotaria</taxon>
    </lineage>
</organism>
<evidence type="ECO:0008006" key="9">
    <source>
        <dbReference type="Google" id="ProtNLM"/>
    </source>
</evidence>
<feature type="compositionally biased region" description="Basic and acidic residues" evidence="1">
    <location>
        <begin position="671"/>
        <end position="682"/>
    </location>
</feature>
<dbReference type="SUPFAM" id="SSF53300">
    <property type="entry name" value="vWA-like"/>
    <property type="match status" value="1"/>
</dbReference>
<dbReference type="EMBL" id="CAJNOV010016129">
    <property type="protein sequence ID" value="CAF1584644.1"/>
    <property type="molecule type" value="Genomic_DNA"/>
</dbReference>
<dbReference type="Proteomes" id="UP000663834">
    <property type="component" value="Unassembled WGS sequence"/>
</dbReference>
<gene>
    <name evidence="7" type="ORF">BYL167_LOCUS6009</name>
    <name evidence="5" type="ORF">CJN711_LOCUS33355</name>
    <name evidence="6" type="ORF">GIL414_LOCUS3928</name>
    <name evidence="4" type="ORF">KQP761_LOCUS11577</name>
</gene>
<evidence type="ECO:0000313" key="4">
    <source>
        <dbReference type="EMBL" id="CAF1442384.1"/>
    </source>
</evidence>
<feature type="domain" description="VWFA" evidence="2">
    <location>
        <begin position="19"/>
        <end position="177"/>
    </location>
</feature>
<dbReference type="Gene3D" id="3.40.50.410">
    <property type="entry name" value="von Willebrand factor, type A domain"/>
    <property type="match status" value="1"/>
</dbReference>
<evidence type="ECO:0000313" key="8">
    <source>
        <dbReference type="Proteomes" id="UP000663855"/>
    </source>
</evidence>
<name>A0A815ZL08_9BILA</name>
<comment type="caution">
    <text evidence="5">The sequence shown here is derived from an EMBL/GenBank/DDBJ whole genome shotgun (WGS) entry which is preliminary data.</text>
</comment>
<feature type="domain" description="DUF4537" evidence="3">
    <location>
        <begin position="238"/>
        <end position="367"/>
    </location>
</feature>
<dbReference type="InterPro" id="IPR036465">
    <property type="entry name" value="vWFA_dom_sf"/>
</dbReference>
<reference evidence="5" key="1">
    <citation type="submission" date="2021-02" db="EMBL/GenBank/DDBJ databases">
        <authorList>
            <person name="Nowell W R."/>
        </authorList>
    </citation>
    <scope>NUCLEOTIDE SEQUENCE</scope>
</reference>
<feature type="compositionally biased region" description="Polar residues" evidence="1">
    <location>
        <begin position="485"/>
        <end position="496"/>
    </location>
</feature>
<dbReference type="OrthoDB" id="6241467at2759"/>
<feature type="region of interest" description="Disordered" evidence="1">
    <location>
        <begin position="670"/>
        <end position="695"/>
    </location>
</feature>
<dbReference type="EMBL" id="CAJNOW010005188">
    <property type="protein sequence ID" value="CAF1442384.1"/>
    <property type="molecule type" value="Genomic_DNA"/>
</dbReference>
<protein>
    <recommendedName>
        <fullName evidence="9">VWFA domain-containing protein</fullName>
    </recommendedName>
</protein>
<dbReference type="PANTHER" id="PTHR14343">
    <property type="entry name" value="VWFA DOMAIN-CONTAINING PROTEIN"/>
    <property type="match status" value="1"/>
</dbReference>
<evidence type="ECO:0000313" key="5">
    <source>
        <dbReference type="EMBL" id="CAF1584644.1"/>
    </source>
</evidence>
<evidence type="ECO:0000259" key="3">
    <source>
        <dbReference type="Pfam" id="PF15057"/>
    </source>
</evidence>
<dbReference type="InterPro" id="IPR032770">
    <property type="entry name" value="DUF4537"/>
</dbReference>
<evidence type="ECO:0000313" key="7">
    <source>
        <dbReference type="EMBL" id="CAF3853882.1"/>
    </source>
</evidence>
<dbReference type="Pfam" id="PF15057">
    <property type="entry name" value="DUF4537"/>
    <property type="match status" value="1"/>
</dbReference>
<dbReference type="Proteomes" id="UP000681967">
    <property type="component" value="Unassembled WGS sequence"/>
</dbReference>
<dbReference type="Pfam" id="PF13768">
    <property type="entry name" value="VWA_3"/>
    <property type="match status" value="1"/>
</dbReference>
<evidence type="ECO:0000256" key="1">
    <source>
        <dbReference type="SAM" id="MobiDB-lite"/>
    </source>
</evidence>
<feature type="region of interest" description="Disordered" evidence="1">
    <location>
        <begin position="485"/>
        <end position="527"/>
    </location>
</feature>
<dbReference type="InterPro" id="IPR002035">
    <property type="entry name" value="VWF_A"/>
</dbReference>
<sequence>MAATMNLFGSVIPNLNTTFLVDTSGSMYSCLVAVREHLSSYLRVHAVDVANPQQTLLFNLIEFNSDIRRWADRCVFWSHASVLVADDWLHSLVPKTGTNTLGGLLTAFADSLCQQVVLITDGIPDQEPNVILHFLQQKQQEKRPCHIFYINTPLNTAHEQETVVKFLQDLAALTGGSLTIAYFSRTGTLEGLAPMINYQIENAVKPVVLVDGSLNTGIRGPPMETGVSSEVGALLARQECLARKDKDGYYYRGKILNQLNINQFMVEFGPRTTGAFSESDFQPTYLFDIIHYTDALMHNIKTGDFVLAPDGQQGRFVPAEVLDGFEKRASCESGQICQLVVHFANGKTVTLKRLQEAIWISSALYERIKFELAIPSSARQFLQTHSAAYPAVLLPGYPMPTPIPMKSDNWPFFIPTQQQPTIAPVVLVPQQSAPVSVNSYEVNNLIMSSQQKPQSLMTSNELNRKVDQQIQQHWFLLGERSPSASQISQHSTSLSTIPMAHSHPDHYPHHHHHHSHSANSSPNSSEIRKKNVCFNDASTIRRYSVDDLVVSQESTTLKSCLKSSSSVTTIQNERSPSTDIIHHSHTQTIPSSQKARPHSAAVLHDAYRPSSVSAPIAHWHTRQLKSAPIPSTSNGQSSTIHDARRQNLNHLYEKAQQEVKKELQQQQIQREQYKRQQTKEQSQRFQNRLQQETEKSDRIIGAKRQFRSQIIHQNHQRTQAVEDQANQKLRCKQNQYAQRSSDRIQTRRLNEQRTTELSQYRQHDVAQRSHAHHENVLSQEFGRLYKDVIARKFREETDHKTKVLRHRDEKHANLIHEIENRRTAWSNPSVFS</sequence>
<evidence type="ECO:0000259" key="2">
    <source>
        <dbReference type="Pfam" id="PF13768"/>
    </source>
</evidence>
<dbReference type="Proteomes" id="UP000681720">
    <property type="component" value="Unassembled WGS sequence"/>
</dbReference>
<proteinExistence type="predicted"/>
<dbReference type="AlphaFoldDB" id="A0A815ZL08"/>
<accession>A0A815ZL08</accession>
<dbReference type="Proteomes" id="UP000663855">
    <property type="component" value="Unassembled WGS sequence"/>
</dbReference>